<feature type="chain" id="PRO_5015690074" description="Carboxypeptidase regulatory-like domain-containing protein" evidence="1">
    <location>
        <begin position="19"/>
        <end position="405"/>
    </location>
</feature>
<evidence type="ECO:0000313" key="3">
    <source>
        <dbReference type="Proteomes" id="UP000245250"/>
    </source>
</evidence>
<dbReference type="Proteomes" id="UP000245250">
    <property type="component" value="Chromosome"/>
</dbReference>
<dbReference type="RefSeq" id="WP_109192222.1">
    <property type="nucleotide sequence ID" value="NZ_CP029255.1"/>
</dbReference>
<evidence type="ECO:0000256" key="1">
    <source>
        <dbReference type="SAM" id="SignalP"/>
    </source>
</evidence>
<dbReference type="EMBL" id="CP029255">
    <property type="protein sequence ID" value="AWK04738.1"/>
    <property type="molecule type" value="Genomic_DNA"/>
</dbReference>
<accession>A0A2S1YLH6</accession>
<feature type="signal peptide" evidence="1">
    <location>
        <begin position="1"/>
        <end position="18"/>
    </location>
</feature>
<dbReference type="OrthoDB" id="1375909at2"/>
<organism evidence="2 3">
    <name type="scientific">Flavobacterium crocinum</name>
    <dbReference type="NCBI Taxonomy" id="2183896"/>
    <lineage>
        <taxon>Bacteria</taxon>
        <taxon>Pseudomonadati</taxon>
        <taxon>Bacteroidota</taxon>
        <taxon>Flavobacteriia</taxon>
        <taxon>Flavobacteriales</taxon>
        <taxon>Flavobacteriaceae</taxon>
        <taxon>Flavobacterium</taxon>
    </lineage>
</organism>
<evidence type="ECO:0000313" key="2">
    <source>
        <dbReference type="EMBL" id="AWK04738.1"/>
    </source>
</evidence>
<dbReference type="AlphaFoldDB" id="A0A2S1YLH6"/>
<name>A0A2S1YLH6_9FLAO</name>
<gene>
    <name evidence="2" type="ORF">HYN56_11085</name>
</gene>
<protein>
    <recommendedName>
        <fullName evidence="4">Carboxypeptidase regulatory-like domain-containing protein</fullName>
    </recommendedName>
</protein>
<keyword evidence="1" id="KW-0732">Signal</keyword>
<sequence length="405" mass="48265">MKNLFCLFFSLFSLCISAQQKNNHEIKIYLEDAETGKNIDDAKVTLEGFEIPPITSQYDKKGKYYYFDQIPSGYNTIMSYHKKYNEKGFQNLEGLPEELKLRLYDPLNVSYSFESDTYKNSIQDIYVEDPYKIAIFSTDQIDYNVFKDFITNELSKLNLKIEIVNPYFELEKNKNIPFIFRNEASSQKEAYPFIKNFNILRATEFILPLIKGYSTSEFYDADDRDYKITAKQIAFYIRKTNSQKFKRFNDPIIKELKTIKGINVASVIYYKYSFNDKNKVYRNRYTKHLDLQNYFTNIDSSKVFFYYNFQNVEIMKQPNRDQFGMSIRKHYAYPNQFLVFPWPNIFNKYEENIKTDQTKNSKNQQQILDFDKGLGLGILDQYEKISEAIKQKFSMSDMVNNYEIN</sequence>
<dbReference type="KEGG" id="fcr:HYN56_11085"/>
<keyword evidence="3" id="KW-1185">Reference proteome</keyword>
<evidence type="ECO:0008006" key="4">
    <source>
        <dbReference type="Google" id="ProtNLM"/>
    </source>
</evidence>
<reference evidence="2 3" key="1">
    <citation type="submission" date="2018-05" db="EMBL/GenBank/DDBJ databases">
        <title>Genome sequencing of Flavobacterium sp. HYN0056.</title>
        <authorList>
            <person name="Yi H."/>
            <person name="Baek C."/>
        </authorList>
    </citation>
    <scope>NUCLEOTIDE SEQUENCE [LARGE SCALE GENOMIC DNA]</scope>
    <source>
        <strain evidence="2 3">HYN0056</strain>
    </source>
</reference>
<proteinExistence type="predicted"/>